<reference evidence="1 2" key="1">
    <citation type="submission" date="2019-05" db="EMBL/GenBank/DDBJ databases">
        <title>Mikania micrantha, genome provides insights into the molecular mechanism of rapid growth.</title>
        <authorList>
            <person name="Liu B."/>
        </authorList>
    </citation>
    <scope>NUCLEOTIDE SEQUENCE [LARGE SCALE GENOMIC DNA]</scope>
    <source>
        <strain evidence="1">NLD-2019</strain>
        <tissue evidence="1">Leaf</tissue>
    </source>
</reference>
<dbReference type="Proteomes" id="UP000326396">
    <property type="component" value="Linkage Group LG6"/>
</dbReference>
<organism evidence="1 2">
    <name type="scientific">Mikania micrantha</name>
    <name type="common">bitter vine</name>
    <dbReference type="NCBI Taxonomy" id="192012"/>
    <lineage>
        <taxon>Eukaryota</taxon>
        <taxon>Viridiplantae</taxon>
        <taxon>Streptophyta</taxon>
        <taxon>Embryophyta</taxon>
        <taxon>Tracheophyta</taxon>
        <taxon>Spermatophyta</taxon>
        <taxon>Magnoliopsida</taxon>
        <taxon>eudicotyledons</taxon>
        <taxon>Gunneridae</taxon>
        <taxon>Pentapetalae</taxon>
        <taxon>asterids</taxon>
        <taxon>campanulids</taxon>
        <taxon>Asterales</taxon>
        <taxon>Asteraceae</taxon>
        <taxon>Asteroideae</taxon>
        <taxon>Heliantheae alliance</taxon>
        <taxon>Eupatorieae</taxon>
        <taxon>Mikania</taxon>
    </lineage>
</organism>
<accession>A0A5N6M628</accession>
<dbReference type="EMBL" id="SZYD01000016">
    <property type="protein sequence ID" value="KAD3336105.1"/>
    <property type="molecule type" value="Genomic_DNA"/>
</dbReference>
<name>A0A5N6M628_9ASTR</name>
<comment type="caution">
    <text evidence="1">The sequence shown here is derived from an EMBL/GenBank/DDBJ whole genome shotgun (WGS) entry which is preliminary data.</text>
</comment>
<gene>
    <name evidence="1" type="ORF">E3N88_31624</name>
</gene>
<dbReference type="AlphaFoldDB" id="A0A5N6M628"/>
<sequence length="84" mass="9461">MKSISGDNIRTQSFRVLVPKEVFDMQLVTRRVIQPACVVGVGLARVTKKDGPVDSVSFLDRLGALVEEDRISVERAMMEKRNRD</sequence>
<proteinExistence type="predicted"/>
<keyword evidence="2" id="KW-1185">Reference proteome</keyword>
<protein>
    <submittedName>
        <fullName evidence="1">Uncharacterized protein</fullName>
    </submittedName>
</protein>
<evidence type="ECO:0000313" key="2">
    <source>
        <dbReference type="Proteomes" id="UP000326396"/>
    </source>
</evidence>
<evidence type="ECO:0000313" key="1">
    <source>
        <dbReference type="EMBL" id="KAD3336105.1"/>
    </source>
</evidence>